<keyword evidence="1" id="KW-0472">Membrane</keyword>
<evidence type="ECO:0000313" key="3">
    <source>
        <dbReference type="Proteomes" id="UP000319769"/>
    </source>
</evidence>
<dbReference type="Proteomes" id="UP000319769">
    <property type="component" value="Unassembled WGS sequence"/>
</dbReference>
<accession>A0A5N0UWD8</accession>
<dbReference type="AlphaFoldDB" id="A0A5N0UWD8"/>
<keyword evidence="1" id="KW-0812">Transmembrane</keyword>
<comment type="caution">
    <text evidence="2">The sequence shown here is derived from an EMBL/GenBank/DDBJ whole genome shotgun (WGS) entry which is preliminary data.</text>
</comment>
<gene>
    <name evidence="2" type="ORF">FPZ12_030715</name>
</gene>
<dbReference type="EMBL" id="VMNW02000060">
    <property type="protein sequence ID" value="KAA9155036.1"/>
    <property type="molecule type" value="Genomic_DNA"/>
</dbReference>
<name>A0A5N0UWD8_9PSEU</name>
<feature type="transmembrane region" description="Helical" evidence="1">
    <location>
        <begin position="12"/>
        <end position="29"/>
    </location>
</feature>
<keyword evidence="3" id="KW-1185">Reference proteome</keyword>
<feature type="transmembrane region" description="Helical" evidence="1">
    <location>
        <begin position="118"/>
        <end position="136"/>
    </location>
</feature>
<evidence type="ECO:0000313" key="2">
    <source>
        <dbReference type="EMBL" id="KAA9155036.1"/>
    </source>
</evidence>
<dbReference type="OrthoDB" id="5189203at2"/>
<evidence type="ECO:0000256" key="1">
    <source>
        <dbReference type="SAM" id="Phobius"/>
    </source>
</evidence>
<protein>
    <submittedName>
        <fullName evidence="2">Uncharacterized protein</fullName>
    </submittedName>
</protein>
<proteinExistence type="predicted"/>
<keyword evidence="1" id="KW-1133">Transmembrane helix</keyword>
<dbReference type="RefSeq" id="WP_144755532.1">
    <property type="nucleotide sequence ID" value="NZ_VMNW02000060.1"/>
</dbReference>
<organism evidence="2 3">
    <name type="scientific">Amycolatopsis acidicola</name>
    <dbReference type="NCBI Taxonomy" id="2596893"/>
    <lineage>
        <taxon>Bacteria</taxon>
        <taxon>Bacillati</taxon>
        <taxon>Actinomycetota</taxon>
        <taxon>Actinomycetes</taxon>
        <taxon>Pseudonocardiales</taxon>
        <taxon>Pseudonocardiaceae</taxon>
        <taxon>Amycolatopsis</taxon>
    </lineage>
</organism>
<reference evidence="2" key="1">
    <citation type="submission" date="2019-09" db="EMBL/GenBank/DDBJ databases">
        <authorList>
            <person name="Teo W.F.A."/>
            <person name="Duangmal K."/>
        </authorList>
    </citation>
    <scope>NUCLEOTIDE SEQUENCE [LARGE SCALE GENOMIC DNA]</scope>
    <source>
        <strain evidence="2">K81G1</strain>
    </source>
</reference>
<sequence>MIHPHIRWNSLLVAVLVGIVVVVVVWWAGPGALGGTEAPQGTVTPATVSVPADCANSGAKETVEFEFGSQNHTGSLDACGHDKGDKVDILVPTGIGSGTADVHLADVNVGDSPLRRPVGLVLLALSCISGAVYAFLVQRGPRRPTVAA</sequence>